<dbReference type="InterPro" id="IPR011335">
    <property type="entry name" value="Restrct_endonuc-II-like"/>
</dbReference>
<dbReference type="EMBL" id="BMMW01000004">
    <property type="protein sequence ID" value="GGK63709.1"/>
    <property type="molecule type" value="Genomic_DNA"/>
</dbReference>
<dbReference type="Pfam" id="PF04471">
    <property type="entry name" value="Mrr_cat"/>
    <property type="match status" value="1"/>
</dbReference>
<reference evidence="2" key="1">
    <citation type="journal article" date="2014" name="Int. J. Syst. Evol. Microbiol.">
        <title>Complete genome sequence of Corynebacterium casei LMG S-19264T (=DSM 44701T), isolated from a smear-ripened cheese.</title>
        <authorList>
            <consortium name="US DOE Joint Genome Institute (JGI-PGF)"/>
            <person name="Walter F."/>
            <person name="Albersmeier A."/>
            <person name="Kalinowski J."/>
            <person name="Ruckert C."/>
        </authorList>
    </citation>
    <scope>NUCLEOTIDE SEQUENCE</scope>
    <source>
        <strain evidence="2">CGMCC 4.7278</strain>
    </source>
</reference>
<dbReference type="SUPFAM" id="SSF52980">
    <property type="entry name" value="Restriction endonuclease-like"/>
    <property type="match status" value="1"/>
</dbReference>
<protein>
    <recommendedName>
        <fullName evidence="1">Restriction endonuclease type IV Mrr domain-containing protein</fullName>
    </recommendedName>
</protein>
<dbReference type="GO" id="GO:0003677">
    <property type="term" value="F:DNA binding"/>
    <property type="evidence" value="ECO:0007669"/>
    <property type="project" value="InterPro"/>
</dbReference>
<name>A0A917VCW7_9NOCA</name>
<dbReference type="InterPro" id="IPR007560">
    <property type="entry name" value="Restrct_endonuc_IV_Mrr"/>
</dbReference>
<dbReference type="Proteomes" id="UP000612956">
    <property type="component" value="Unassembled WGS sequence"/>
</dbReference>
<evidence type="ECO:0000313" key="2">
    <source>
        <dbReference type="EMBL" id="GGK63709.1"/>
    </source>
</evidence>
<gene>
    <name evidence="2" type="ORF">GCM10011591_39950</name>
</gene>
<accession>A0A917VCW7</accession>
<sequence length="178" mass="19334">MTSLDSTEIQRILQLAADATNTDAQGKAYEELAQYLFELIPGCLVERNGISYFGTEQVDLGVCNGKHQNGLHALPHVILIECKDWSRPVDSATLGYFINILANRSVEAGILIAANGVTGEVREQSHAHALGIGAIARGMKVLVITTQEISRLTCIEELVDLLLRRFLLAHMRGGLGVP</sequence>
<keyword evidence="3" id="KW-1185">Reference proteome</keyword>
<evidence type="ECO:0000313" key="3">
    <source>
        <dbReference type="Proteomes" id="UP000612956"/>
    </source>
</evidence>
<proteinExistence type="predicted"/>
<comment type="caution">
    <text evidence="2">The sequence shown here is derived from an EMBL/GenBank/DDBJ whole genome shotgun (WGS) entry which is preliminary data.</text>
</comment>
<organism evidence="2 3">
    <name type="scientific">Nocardia camponoti</name>
    <dbReference type="NCBI Taxonomy" id="1616106"/>
    <lineage>
        <taxon>Bacteria</taxon>
        <taxon>Bacillati</taxon>
        <taxon>Actinomycetota</taxon>
        <taxon>Actinomycetes</taxon>
        <taxon>Mycobacteriales</taxon>
        <taxon>Nocardiaceae</taxon>
        <taxon>Nocardia</taxon>
    </lineage>
</organism>
<evidence type="ECO:0000259" key="1">
    <source>
        <dbReference type="Pfam" id="PF04471"/>
    </source>
</evidence>
<dbReference type="RefSeq" id="WP_188830555.1">
    <property type="nucleotide sequence ID" value="NZ_BMMW01000004.1"/>
</dbReference>
<dbReference type="GO" id="GO:0009307">
    <property type="term" value="P:DNA restriction-modification system"/>
    <property type="evidence" value="ECO:0007669"/>
    <property type="project" value="InterPro"/>
</dbReference>
<dbReference type="GO" id="GO:0004519">
    <property type="term" value="F:endonuclease activity"/>
    <property type="evidence" value="ECO:0007669"/>
    <property type="project" value="InterPro"/>
</dbReference>
<reference evidence="2" key="2">
    <citation type="submission" date="2020-09" db="EMBL/GenBank/DDBJ databases">
        <authorList>
            <person name="Sun Q."/>
            <person name="Zhou Y."/>
        </authorList>
    </citation>
    <scope>NUCLEOTIDE SEQUENCE</scope>
    <source>
        <strain evidence="2">CGMCC 4.7278</strain>
    </source>
</reference>
<feature type="domain" description="Restriction endonuclease type IV Mrr" evidence="1">
    <location>
        <begin position="37"/>
        <end position="128"/>
    </location>
</feature>
<dbReference type="AlphaFoldDB" id="A0A917VCW7"/>